<dbReference type="OrthoDB" id="198960at2759"/>
<accession>A0A9W7GA45</accession>
<feature type="transmembrane region" description="Helical" evidence="1">
    <location>
        <begin position="108"/>
        <end position="133"/>
    </location>
</feature>
<keyword evidence="1" id="KW-0472">Membrane</keyword>
<gene>
    <name evidence="2" type="ORF">TrRE_jg9505</name>
</gene>
<comment type="caution">
    <text evidence="2">The sequence shown here is derived from an EMBL/GenBank/DDBJ whole genome shotgun (WGS) entry which is preliminary data.</text>
</comment>
<dbReference type="AlphaFoldDB" id="A0A9W7GA45"/>
<dbReference type="EMBL" id="BRXZ01007988">
    <property type="protein sequence ID" value="GMI37753.1"/>
    <property type="molecule type" value="Genomic_DNA"/>
</dbReference>
<evidence type="ECO:0000313" key="3">
    <source>
        <dbReference type="Proteomes" id="UP001165082"/>
    </source>
</evidence>
<keyword evidence="3" id="KW-1185">Reference proteome</keyword>
<evidence type="ECO:0000256" key="1">
    <source>
        <dbReference type="SAM" id="Phobius"/>
    </source>
</evidence>
<reference evidence="2" key="1">
    <citation type="submission" date="2022-07" db="EMBL/GenBank/DDBJ databases">
        <title>Genome analysis of Parmales, a sister group of diatoms, reveals the evolutionary specialization of diatoms from phago-mixotrophs to photoautotrophs.</title>
        <authorList>
            <person name="Ban H."/>
            <person name="Sato S."/>
            <person name="Yoshikawa S."/>
            <person name="Kazumasa Y."/>
            <person name="Nakamura Y."/>
            <person name="Ichinomiya M."/>
            <person name="Saitoh K."/>
            <person name="Sato N."/>
            <person name="Blanc-Mathieu R."/>
            <person name="Endo H."/>
            <person name="Kuwata A."/>
            <person name="Ogata H."/>
        </authorList>
    </citation>
    <scope>NUCLEOTIDE SEQUENCE</scope>
</reference>
<sequence length="254" mass="28310">MQMEWNWLVMADMSACTIFFLIFISSPSSYISFLFHTPHIVRSLLGYKISLFLFPDLLSRMDQSFMTAATMSFADFLKRAVAEFKEEQITSYDSQYNASSTLSRRNSLVLWVGFSVLCIFFDFCALLTTMFTISSPPDVTCLIMAVTSFAIDMKIVSLLQQPSMYARGERVFTIASIRDAVLGQSGLFENELEKQAASNMGSPQVGFDDVEIGGGGKTTYDMEPVNLNHTAMETGNMGIMDTRSNFPLEGRGSS</sequence>
<organism evidence="2 3">
    <name type="scientific">Triparma retinervis</name>
    <dbReference type="NCBI Taxonomy" id="2557542"/>
    <lineage>
        <taxon>Eukaryota</taxon>
        <taxon>Sar</taxon>
        <taxon>Stramenopiles</taxon>
        <taxon>Ochrophyta</taxon>
        <taxon>Bolidophyceae</taxon>
        <taxon>Parmales</taxon>
        <taxon>Triparmaceae</taxon>
        <taxon>Triparma</taxon>
    </lineage>
</organism>
<name>A0A9W7GA45_9STRA</name>
<protein>
    <submittedName>
        <fullName evidence="2">Uncharacterized protein</fullName>
    </submittedName>
</protein>
<proteinExistence type="predicted"/>
<evidence type="ECO:0000313" key="2">
    <source>
        <dbReference type="EMBL" id="GMI37753.1"/>
    </source>
</evidence>
<keyword evidence="1" id="KW-0812">Transmembrane</keyword>
<keyword evidence="1" id="KW-1133">Transmembrane helix</keyword>
<dbReference type="Proteomes" id="UP001165082">
    <property type="component" value="Unassembled WGS sequence"/>
</dbReference>